<dbReference type="PROSITE" id="PS50887">
    <property type="entry name" value="GGDEF"/>
    <property type="match status" value="1"/>
</dbReference>
<gene>
    <name evidence="3" type="ORF">GCM10010862_19160</name>
</gene>
<comment type="caution">
    <text evidence="3">The sequence shown here is derived from an EMBL/GenBank/DDBJ whole genome shotgun (WGS) entry which is preliminary data.</text>
</comment>
<accession>A0ABQ5W3U9</accession>
<dbReference type="PANTHER" id="PTHR46663:SF2">
    <property type="entry name" value="GGDEF DOMAIN-CONTAINING PROTEIN"/>
    <property type="match status" value="1"/>
</dbReference>
<dbReference type="InterPro" id="IPR000160">
    <property type="entry name" value="GGDEF_dom"/>
</dbReference>
<keyword evidence="1" id="KW-0472">Membrane</keyword>
<sequence length="346" mass="36857">MAHSFKGELWAGQADDGDAPRPPRRLIAVGAAAVLLLAGGLVVAAFDASGQIDRAALVEETRRAERALEILADDGTVSADDVNRISEDFLLAGARLSAQPAATEEQASVPLPATAVSAAQRHLVWTPHRLGRETFLTLAPRRIILAALVLVIIGAILYWLHRITSELDRHRLMARELASRDALTGLANRLSFEEALRRDISNGAAFALFYLDLDGFKLVNDTLGHAAGDKLLVSIGMRLTQLAAPGDLVARLGGDEFAVIRRVELEPERLAAFARDTIIELCRPHALGDSELSVGVSIGVALPHAETAEALLSQADAALYRAKALPGPAFVFAERAERSAGARSAA</sequence>
<dbReference type="InterPro" id="IPR043128">
    <property type="entry name" value="Rev_trsase/Diguanyl_cyclase"/>
</dbReference>
<feature type="domain" description="GGDEF" evidence="2">
    <location>
        <begin position="204"/>
        <end position="335"/>
    </location>
</feature>
<dbReference type="EMBL" id="BSNS01000009">
    <property type="protein sequence ID" value="GLQ54657.1"/>
    <property type="molecule type" value="Genomic_DNA"/>
</dbReference>
<evidence type="ECO:0000259" key="2">
    <source>
        <dbReference type="PROSITE" id="PS50887"/>
    </source>
</evidence>
<dbReference type="Gene3D" id="3.30.70.270">
    <property type="match status" value="1"/>
</dbReference>
<dbReference type="NCBIfam" id="TIGR00254">
    <property type="entry name" value="GGDEF"/>
    <property type="match status" value="1"/>
</dbReference>
<reference evidence="4" key="1">
    <citation type="journal article" date="2019" name="Int. J. Syst. Evol. Microbiol.">
        <title>The Global Catalogue of Microorganisms (GCM) 10K type strain sequencing project: providing services to taxonomists for standard genome sequencing and annotation.</title>
        <authorList>
            <consortium name="The Broad Institute Genomics Platform"/>
            <consortium name="The Broad Institute Genome Sequencing Center for Infectious Disease"/>
            <person name="Wu L."/>
            <person name="Ma J."/>
        </authorList>
    </citation>
    <scope>NUCLEOTIDE SEQUENCE [LARGE SCALE GENOMIC DNA]</scope>
    <source>
        <strain evidence="4">NBRC 112416</strain>
    </source>
</reference>
<keyword evidence="4" id="KW-1185">Reference proteome</keyword>
<keyword evidence="1" id="KW-0812">Transmembrane</keyword>
<dbReference type="PANTHER" id="PTHR46663">
    <property type="entry name" value="DIGUANYLATE CYCLASE DGCT-RELATED"/>
    <property type="match status" value="1"/>
</dbReference>
<feature type="transmembrane region" description="Helical" evidence="1">
    <location>
        <begin position="26"/>
        <end position="46"/>
    </location>
</feature>
<evidence type="ECO:0000313" key="3">
    <source>
        <dbReference type="EMBL" id="GLQ54657.1"/>
    </source>
</evidence>
<protein>
    <recommendedName>
        <fullName evidence="2">GGDEF domain-containing protein</fullName>
    </recommendedName>
</protein>
<organism evidence="3 4">
    <name type="scientific">Devosia nitrariae</name>
    <dbReference type="NCBI Taxonomy" id="2071872"/>
    <lineage>
        <taxon>Bacteria</taxon>
        <taxon>Pseudomonadati</taxon>
        <taxon>Pseudomonadota</taxon>
        <taxon>Alphaproteobacteria</taxon>
        <taxon>Hyphomicrobiales</taxon>
        <taxon>Devosiaceae</taxon>
        <taxon>Devosia</taxon>
    </lineage>
</organism>
<dbReference type="Proteomes" id="UP001156691">
    <property type="component" value="Unassembled WGS sequence"/>
</dbReference>
<keyword evidence="1" id="KW-1133">Transmembrane helix</keyword>
<evidence type="ECO:0000313" key="4">
    <source>
        <dbReference type="Proteomes" id="UP001156691"/>
    </source>
</evidence>
<feature type="transmembrane region" description="Helical" evidence="1">
    <location>
        <begin position="143"/>
        <end position="161"/>
    </location>
</feature>
<dbReference type="SUPFAM" id="SSF55073">
    <property type="entry name" value="Nucleotide cyclase"/>
    <property type="match status" value="1"/>
</dbReference>
<dbReference type="InterPro" id="IPR052163">
    <property type="entry name" value="DGC-Regulatory_Protein"/>
</dbReference>
<dbReference type="SMART" id="SM00267">
    <property type="entry name" value="GGDEF"/>
    <property type="match status" value="1"/>
</dbReference>
<name>A0ABQ5W3U9_9HYPH</name>
<evidence type="ECO:0000256" key="1">
    <source>
        <dbReference type="SAM" id="Phobius"/>
    </source>
</evidence>
<dbReference type="InterPro" id="IPR029787">
    <property type="entry name" value="Nucleotide_cyclase"/>
</dbReference>
<dbReference type="CDD" id="cd01949">
    <property type="entry name" value="GGDEF"/>
    <property type="match status" value="1"/>
</dbReference>
<dbReference type="RefSeq" id="WP_284340110.1">
    <property type="nucleotide sequence ID" value="NZ_BSNS01000009.1"/>
</dbReference>
<proteinExistence type="predicted"/>
<dbReference type="Pfam" id="PF00990">
    <property type="entry name" value="GGDEF"/>
    <property type="match status" value="1"/>
</dbReference>